<name>A0A5C3N2J4_9AGAM</name>
<evidence type="ECO:0000313" key="4">
    <source>
        <dbReference type="Proteomes" id="UP000305948"/>
    </source>
</evidence>
<reference evidence="3 4" key="1">
    <citation type="journal article" date="2019" name="Nat. Ecol. Evol.">
        <title>Megaphylogeny resolves global patterns of mushroom evolution.</title>
        <authorList>
            <person name="Varga T."/>
            <person name="Krizsan K."/>
            <person name="Foldi C."/>
            <person name="Dima B."/>
            <person name="Sanchez-Garcia M."/>
            <person name="Sanchez-Ramirez S."/>
            <person name="Szollosi G.J."/>
            <person name="Szarkandi J.G."/>
            <person name="Papp V."/>
            <person name="Albert L."/>
            <person name="Andreopoulos W."/>
            <person name="Angelini C."/>
            <person name="Antonin V."/>
            <person name="Barry K.W."/>
            <person name="Bougher N.L."/>
            <person name="Buchanan P."/>
            <person name="Buyck B."/>
            <person name="Bense V."/>
            <person name="Catcheside P."/>
            <person name="Chovatia M."/>
            <person name="Cooper J."/>
            <person name="Damon W."/>
            <person name="Desjardin D."/>
            <person name="Finy P."/>
            <person name="Geml J."/>
            <person name="Haridas S."/>
            <person name="Hughes K."/>
            <person name="Justo A."/>
            <person name="Karasinski D."/>
            <person name="Kautmanova I."/>
            <person name="Kiss B."/>
            <person name="Kocsube S."/>
            <person name="Kotiranta H."/>
            <person name="LaButti K.M."/>
            <person name="Lechner B.E."/>
            <person name="Liimatainen K."/>
            <person name="Lipzen A."/>
            <person name="Lukacs Z."/>
            <person name="Mihaltcheva S."/>
            <person name="Morgado L.N."/>
            <person name="Niskanen T."/>
            <person name="Noordeloos M.E."/>
            <person name="Ohm R.A."/>
            <person name="Ortiz-Santana B."/>
            <person name="Ovrebo C."/>
            <person name="Racz N."/>
            <person name="Riley R."/>
            <person name="Savchenko A."/>
            <person name="Shiryaev A."/>
            <person name="Soop K."/>
            <person name="Spirin V."/>
            <person name="Szebenyi C."/>
            <person name="Tomsovsky M."/>
            <person name="Tulloss R.E."/>
            <person name="Uehling J."/>
            <person name="Grigoriev I.V."/>
            <person name="Vagvolgyi C."/>
            <person name="Papp T."/>
            <person name="Martin F.M."/>
            <person name="Miettinen O."/>
            <person name="Hibbett D.S."/>
            <person name="Nagy L.G."/>
        </authorList>
    </citation>
    <scope>NUCLEOTIDE SEQUENCE [LARGE SCALE GENOMIC DNA]</scope>
    <source>
        <strain evidence="3 4">OMC1185</strain>
    </source>
</reference>
<dbReference type="GO" id="GO:0006383">
    <property type="term" value="P:transcription by RNA polymerase III"/>
    <property type="evidence" value="ECO:0007669"/>
    <property type="project" value="InterPro"/>
</dbReference>
<dbReference type="PROSITE" id="PS50005">
    <property type="entry name" value="TPR"/>
    <property type="match status" value="1"/>
</dbReference>
<protein>
    <submittedName>
        <fullName evidence="3">TPR-like protein</fullName>
    </submittedName>
</protein>
<organism evidence="3 4">
    <name type="scientific">Heliocybe sulcata</name>
    <dbReference type="NCBI Taxonomy" id="5364"/>
    <lineage>
        <taxon>Eukaryota</taxon>
        <taxon>Fungi</taxon>
        <taxon>Dikarya</taxon>
        <taxon>Basidiomycota</taxon>
        <taxon>Agaricomycotina</taxon>
        <taxon>Agaricomycetes</taxon>
        <taxon>Gloeophyllales</taxon>
        <taxon>Gloeophyllaceae</taxon>
        <taxon>Heliocybe</taxon>
    </lineage>
</organism>
<dbReference type="SMART" id="SM00028">
    <property type="entry name" value="TPR"/>
    <property type="match status" value="8"/>
</dbReference>
<keyword evidence="1" id="KW-0802">TPR repeat</keyword>
<gene>
    <name evidence="3" type="ORF">OE88DRAFT_1736143</name>
</gene>
<dbReference type="Gene3D" id="1.25.40.10">
    <property type="entry name" value="Tetratricopeptide repeat domain"/>
    <property type="match status" value="3"/>
</dbReference>
<feature type="region of interest" description="Disordered" evidence="2">
    <location>
        <begin position="1"/>
        <end position="51"/>
    </location>
</feature>
<dbReference type="Proteomes" id="UP000305948">
    <property type="component" value="Unassembled WGS sequence"/>
</dbReference>
<dbReference type="InterPro" id="IPR011990">
    <property type="entry name" value="TPR-like_helical_dom_sf"/>
</dbReference>
<dbReference type="SUPFAM" id="SSF48452">
    <property type="entry name" value="TPR-like"/>
    <property type="match status" value="2"/>
</dbReference>
<feature type="compositionally biased region" description="Acidic residues" evidence="2">
    <location>
        <begin position="26"/>
        <end position="36"/>
    </location>
</feature>
<evidence type="ECO:0000256" key="1">
    <source>
        <dbReference type="PROSITE-ProRule" id="PRU00339"/>
    </source>
</evidence>
<evidence type="ECO:0000256" key="2">
    <source>
        <dbReference type="SAM" id="MobiDB-lite"/>
    </source>
</evidence>
<feature type="compositionally biased region" description="Basic and acidic residues" evidence="2">
    <location>
        <begin position="1"/>
        <end position="10"/>
    </location>
</feature>
<feature type="repeat" description="TPR" evidence="1">
    <location>
        <begin position="183"/>
        <end position="216"/>
    </location>
</feature>
<evidence type="ECO:0000313" key="3">
    <source>
        <dbReference type="EMBL" id="TFK50646.1"/>
    </source>
</evidence>
<dbReference type="AlphaFoldDB" id="A0A5C3N2J4"/>
<sequence length="1015" mass="114764">MSSSEEHSSDEMTDTSDNDSSRFAPDESDEKLEDAVDASPSERPGTLNDGDFDRLVESLRQADVGTDTTGVLSKVWDFNAEEQDAEFKNDLRAASGIGRLKRKRGRRTGPVLSQQVKSLIGDGNQAYVDGDLQACIHAMLEVIRIEPRAASAWSVLAQCHEDMGDIRKALQLRIMAAHLLHDPELWERLAVQSKELGYNQQAIYCYRKLYNLDPTNVKALLDRTFIAKEIGDLRTARQSLLAVLKHIPHDLGVLKELRPILIELSDLSTCASLFQAAFDHSQLTFPSGYGVNLDSSASVSGAGFDLMDLFVLADLYNTSTLFQYEKAIQVIKRGCRWLQGRAEQKYWDMCEDDREYDIDPETLPGFAIVREGDLRPGMYPLDVNARHRLAIARIKMGDMDEGKMHATIILSENVMDYAPLFAEIADAYFEREIYAEARPVYEVLGADASTSSLHVLLQAAACRRMLGDLKEAAEVYQHVILADPLNTDAKMKLAEIYEVLNEPRKALDLADDGLPVIDHRRRMHRENRAGGEESMPMPSSSLFVEKSRGKARESTFKSKSGLSPAQVRALEEEKEKEVIRGYSRVRDLWPEIMVGNEVTAREWLLEAEKLVETFRETRNLFLTTRNNPFPGMFRQHRRSKRSDEANEEDMASRLQLELESERLSQKGRLSIANAFRGVTFDNWLRLFMQYAFLLTNRHQYALAEEVLRHILYSNAYQETSAQTTIRLSIITCATKARQYPAALEQCRRLMNVHQFNNEPLRLLCATLASGLRQTDSFIISTLQKHMLREMKIHDTAVKDREALRWGPVGRRYVLAPGGPNKGEEADDAAGDDVGDAIQNETEATPDTGPNRFLPTRHNPMLIGLYGQICCAAKSYQSAIFYLLHAYDYCSNEPLICLSLAVASLGRAMQRQADNRHHLVTQAMAFLSKYRTLRTEARPSRIDEVEYNFGRAFQQLGLHSHAVRQYERVLQLAGDKLGRDEDVGLAREAAYNLSLIYVTTGATPLAQELYRKWLSI</sequence>
<dbReference type="GO" id="GO:0000127">
    <property type="term" value="C:transcription factor TFIIIC complex"/>
    <property type="evidence" value="ECO:0007669"/>
    <property type="project" value="TreeGrafter"/>
</dbReference>
<dbReference type="PANTHER" id="PTHR23082">
    <property type="entry name" value="TRANSCRIPTION INITIATION FACTOR IIIC TFIIIC , POLYPEPTIDE 3-RELATED"/>
    <property type="match status" value="1"/>
</dbReference>
<dbReference type="InterPro" id="IPR019734">
    <property type="entry name" value="TPR_rpt"/>
</dbReference>
<keyword evidence="4" id="KW-1185">Reference proteome</keyword>
<dbReference type="EMBL" id="ML213513">
    <property type="protein sequence ID" value="TFK50646.1"/>
    <property type="molecule type" value="Genomic_DNA"/>
</dbReference>
<dbReference type="STRING" id="5364.A0A5C3N2J4"/>
<proteinExistence type="predicted"/>
<dbReference type="OrthoDB" id="9991317at2759"/>
<dbReference type="InterPro" id="IPR039340">
    <property type="entry name" value="Tfc4/TFIIIC-102/Sfc4"/>
</dbReference>
<accession>A0A5C3N2J4</accession>
<dbReference type="PANTHER" id="PTHR23082:SF0">
    <property type="entry name" value="GENERAL TRANSCRIPTION FACTOR 3C POLYPEPTIDE 3"/>
    <property type="match status" value="1"/>
</dbReference>